<name>A0A2U1NXC5_ARTAN</name>
<keyword evidence="1" id="KW-0548">Nucleotidyltransferase</keyword>
<keyword evidence="1" id="KW-0808">Transferase</keyword>
<dbReference type="EMBL" id="PKPP01002026">
    <property type="protein sequence ID" value="PWA78166.1"/>
    <property type="molecule type" value="Genomic_DNA"/>
</dbReference>
<evidence type="ECO:0000313" key="2">
    <source>
        <dbReference type="Proteomes" id="UP000245207"/>
    </source>
</evidence>
<organism evidence="1 2">
    <name type="scientific">Artemisia annua</name>
    <name type="common">Sweet wormwood</name>
    <dbReference type="NCBI Taxonomy" id="35608"/>
    <lineage>
        <taxon>Eukaryota</taxon>
        <taxon>Viridiplantae</taxon>
        <taxon>Streptophyta</taxon>
        <taxon>Embryophyta</taxon>
        <taxon>Tracheophyta</taxon>
        <taxon>Spermatophyta</taxon>
        <taxon>Magnoliopsida</taxon>
        <taxon>eudicotyledons</taxon>
        <taxon>Gunneridae</taxon>
        <taxon>Pentapetalae</taxon>
        <taxon>asterids</taxon>
        <taxon>campanulids</taxon>
        <taxon>Asterales</taxon>
        <taxon>Asteraceae</taxon>
        <taxon>Asteroideae</taxon>
        <taxon>Anthemideae</taxon>
        <taxon>Artemisiinae</taxon>
        <taxon>Artemisia</taxon>
    </lineage>
</organism>
<dbReference type="GO" id="GO:0003964">
    <property type="term" value="F:RNA-directed DNA polymerase activity"/>
    <property type="evidence" value="ECO:0007669"/>
    <property type="project" value="UniProtKB-KW"/>
</dbReference>
<dbReference type="OrthoDB" id="1720535at2759"/>
<evidence type="ECO:0000313" key="1">
    <source>
        <dbReference type="EMBL" id="PWA78166.1"/>
    </source>
</evidence>
<dbReference type="PANTHER" id="PTHR48462:SF1">
    <property type="entry name" value="PROTEIN, PUTATIVE-RELATED"/>
    <property type="match status" value="1"/>
</dbReference>
<gene>
    <name evidence="1" type="ORF">CTI12_AA214210</name>
</gene>
<proteinExistence type="predicted"/>
<dbReference type="AlphaFoldDB" id="A0A2U1NXC5"/>
<accession>A0A2U1NXC5</accession>
<dbReference type="PANTHER" id="PTHR48462">
    <property type="entry name" value="PROTEIN, PUTATIVE-RELATED"/>
    <property type="match status" value="1"/>
</dbReference>
<reference evidence="1 2" key="1">
    <citation type="journal article" date="2018" name="Mol. Plant">
        <title>The genome of Artemisia annua provides insight into the evolution of Asteraceae family and artemisinin biosynthesis.</title>
        <authorList>
            <person name="Shen Q."/>
            <person name="Zhang L."/>
            <person name="Liao Z."/>
            <person name="Wang S."/>
            <person name="Yan T."/>
            <person name="Shi P."/>
            <person name="Liu M."/>
            <person name="Fu X."/>
            <person name="Pan Q."/>
            <person name="Wang Y."/>
            <person name="Lv Z."/>
            <person name="Lu X."/>
            <person name="Zhang F."/>
            <person name="Jiang W."/>
            <person name="Ma Y."/>
            <person name="Chen M."/>
            <person name="Hao X."/>
            <person name="Li L."/>
            <person name="Tang Y."/>
            <person name="Lv G."/>
            <person name="Zhou Y."/>
            <person name="Sun X."/>
            <person name="Brodelius P.E."/>
            <person name="Rose J.K.C."/>
            <person name="Tang K."/>
        </authorList>
    </citation>
    <scope>NUCLEOTIDE SEQUENCE [LARGE SCALE GENOMIC DNA]</scope>
    <source>
        <strain evidence="2">cv. Huhao1</strain>
        <tissue evidence="1">Leaf</tissue>
    </source>
</reference>
<keyword evidence="1" id="KW-0695">RNA-directed DNA polymerase</keyword>
<comment type="caution">
    <text evidence="1">The sequence shown here is derived from an EMBL/GenBank/DDBJ whole genome shotgun (WGS) entry which is preliminary data.</text>
</comment>
<protein>
    <submittedName>
        <fullName evidence="1">Reverse transcriptase domain-containing protein</fullName>
    </submittedName>
</protein>
<sequence length="80" mass="8939">MKLREGLFPIDIRRPSLGVKLLRGAVRRTCQPVHMEEVALLFDKGLRGSIENIVVCGGPYFGDLQWRLASLPIRFGGLGF</sequence>
<keyword evidence="2" id="KW-1185">Reference proteome</keyword>
<dbReference type="Proteomes" id="UP000245207">
    <property type="component" value="Unassembled WGS sequence"/>
</dbReference>